<protein>
    <submittedName>
        <fullName evidence="3">Unannotated protein</fullName>
    </submittedName>
</protein>
<keyword evidence="1" id="KW-1133">Transmembrane helix</keyword>
<organism evidence="3">
    <name type="scientific">freshwater metagenome</name>
    <dbReference type="NCBI Taxonomy" id="449393"/>
    <lineage>
        <taxon>unclassified sequences</taxon>
        <taxon>metagenomes</taxon>
        <taxon>ecological metagenomes</taxon>
    </lineage>
</organism>
<name>A0A6J7R0F3_9ZZZZ</name>
<sequence>MTIRKQYIINYTILISQFSLLLVFIITEDKTVRMFLLLNIVCLSFVKWDRGPGAPGKRIVRKLRPRQVVQNS</sequence>
<evidence type="ECO:0000313" key="3">
    <source>
        <dbReference type="EMBL" id="CAB5022376.1"/>
    </source>
</evidence>
<dbReference type="AlphaFoldDB" id="A0A6J7R0F3"/>
<dbReference type="EMBL" id="CAFBME010000066">
    <property type="protein sequence ID" value="CAB4897099.1"/>
    <property type="molecule type" value="Genomic_DNA"/>
</dbReference>
<dbReference type="EMBL" id="CAFBPI010000086">
    <property type="protein sequence ID" value="CAB5022376.1"/>
    <property type="molecule type" value="Genomic_DNA"/>
</dbReference>
<keyword evidence="1" id="KW-0812">Transmembrane</keyword>
<keyword evidence="1" id="KW-0472">Membrane</keyword>
<feature type="transmembrane region" description="Helical" evidence="1">
    <location>
        <begin position="7"/>
        <end position="26"/>
    </location>
</feature>
<evidence type="ECO:0000313" key="2">
    <source>
        <dbReference type="EMBL" id="CAB4897099.1"/>
    </source>
</evidence>
<proteinExistence type="predicted"/>
<evidence type="ECO:0000256" key="1">
    <source>
        <dbReference type="SAM" id="Phobius"/>
    </source>
</evidence>
<reference evidence="3" key="1">
    <citation type="submission" date="2020-05" db="EMBL/GenBank/DDBJ databases">
        <authorList>
            <person name="Chiriac C."/>
            <person name="Salcher M."/>
            <person name="Ghai R."/>
            <person name="Kavagutti S V."/>
        </authorList>
    </citation>
    <scope>NUCLEOTIDE SEQUENCE</scope>
</reference>
<gene>
    <name evidence="2" type="ORF">UFOPK3555_00708</name>
    <name evidence="3" type="ORF">UFOPK4095_01089</name>
</gene>
<accession>A0A6J7R0F3</accession>